<reference evidence="1" key="1">
    <citation type="submission" date="2014-09" db="EMBL/GenBank/DDBJ databases">
        <authorList>
            <person name="Magalhaes I.L.F."/>
            <person name="Oliveira U."/>
            <person name="Santos F.R."/>
            <person name="Vidigal T.H.D.A."/>
            <person name="Brescovit A.D."/>
            <person name="Santos A.J."/>
        </authorList>
    </citation>
    <scope>NUCLEOTIDE SEQUENCE</scope>
    <source>
        <tissue evidence="1">Shoot tissue taken approximately 20 cm above the soil surface</tissue>
    </source>
</reference>
<organism evidence="1">
    <name type="scientific">Arundo donax</name>
    <name type="common">Giant reed</name>
    <name type="synonym">Donax arundinaceus</name>
    <dbReference type="NCBI Taxonomy" id="35708"/>
    <lineage>
        <taxon>Eukaryota</taxon>
        <taxon>Viridiplantae</taxon>
        <taxon>Streptophyta</taxon>
        <taxon>Embryophyta</taxon>
        <taxon>Tracheophyta</taxon>
        <taxon>Spermatophyta</taxon>
        <taxon>Magnoliopsida</taxon>
        <taxon>Liliopsida</taxon>
        <taxon>Poales</taxon>
        <taxon>Poaceae</taxon>
        <taxon>PACMAD clade</taxon>
        <taxon>Arundinoideae</taxon>
        <taxon>Arundineae</taxon>
        <taxon>Arundo</taxon>
    </lineage>
</organism>
<protein>
    <submittedName>
        <fullName evidence="1">Uncharacterized protein</fullName>
    </submittedName>
</protein>
<dbReference type="EMBL" id="GBRH01223214">
    <property type="protein sequence ID" value="JAD74681.1"/>
    <property type="molecule type" value="Transcribed_RNA"/>
</dbReference>
<reference evidence="1" key="2">
    <citation type="journal article" date="2015" name="Data Brief">
        <title>Shoot transcriptome of the giant reed, Arundo donax.</title>
        <authorList>
            <person name="Barrero R.A."/>
            <person name="Guerrero F.D."/>
            <person name="Moolhuijzen P."/>
            <person name="Goolsby J.A."/>
            <person name="Tidwell J."/>
            <person name="Bellgard S.E."/>
            <person name="Bellgard M.I."/>
        </authorList>
    </citation>
    <scope>NUCLEOTIDE SEQUENCE</scope>
    <source>
        <tissue evidence="1">Shoot tissue taken approximately 20 cm above the soil surface</tissue>
    </source>
</reference>
<dbReference type="AlphaFoldDB" id="A0A0A9CGI8"/>
<sequence length="62" mass="5957">MGGGSCLMAPGWSAAARLMLNVPTPPGSACLTAATGCGGGGGDCDDGLSSGCRKSCVLRKKP</sequence>
<proteinExistence type="predicted"/>
<evidence type="ECO:0000313" key="1">
    <source>
        <dbReference type="EMBL" id="JAD74681.1"/>
    </source>
</evidence>
<name>A0A0A9CGI8_ARUDO</name>
<accession>A0A0A9CGI8</accession>